<evidence type="ECO:0000256" key="10">
    <source>
        <dbReference type="ARBA" id="ARBA00022763"/>
    </source>
</evidence>
<dbReference type="GO" id="GO:0009432">
    <property type="term" value="P:SOS response"/>
    <property type="evidence" value="ECO:0007669"/>
    <property type="project" value="TreeGrafter"/>
</dbReference>
<feature type="site" description="Substrate discrimination" evidence="16">
    <location>
        <position position="16"/>
    </location>
</feature>
<dbReference type="PROSITE" id="PS50173">
    <property type="entry name" value="UMUC"/>
    <property type="match status" value="1"/>
</dbReference>
<comment type="similarity">
    <text evidence="2 16">Belongs to the DNA polymerase type-Y family.</text>
</comment>
<dbReference type="InterPro" id="IPR036775">
    <property type="entry name" value="DNA_pol_Y-fam_lit_finger_sf"/>
</dbReference>
<protein>
    <recommendedName>
        <fullName evidence="16">DNA polymerase IV</fullName>
        <shortName evidence="16">Pol IV</shortName>
        <ecNumber evidence="16">2.7.7.7</ecNumber>
    </recommendedName>
</protein>
<reference evidence="18 19" key="1">
    <citation type="submission" date="2024-04" db="EMBL/GenBank/DDBJ databases">
        <title>Novel genus in family Flammeovirgaceae.</title>
        <authorList>
            <person name="Nguyen T.H."/>
            <person name="Vuong T.Q."/>
            <person name="Le H."/>
            <person name="Kim S.-G."/>
        </authorList>
    </citation>
    <scope>NUCLEOTIDE SEQUENCE [LARGE SCALE GENOMIC DNA]</scope>
    <source>
        <strain evidence="18 19">JCM 23209</strain>
    </source>
</reference>
<dbReference type="EC" id="2.7.7.7" evidence="16"/>
<keyword evidence="19" id="KW-1185">Reference proteome</keyword>
<keyword evidence="8 16" id="KW-0235">DNA replication</keyword>
<evidence type="ECO:0000259" key="17">
    <source>
        <dbReference type="PROSITE" id="PS50173"/>
    </source>
</evidence>
<organism evidence="18 19">
    <name type="scientific">Rapidithrix thailandica</name>
    <dbReference type="NCBI Taxonomy" id="413964"/>
    <lineage>
        <taxon>Bacteria</taxon>
        <taxon>Pseudomonadati</taxon>
        <taxon>Bacteroidota</taxon>
        <taxon>Cytophagia</taxon>
        <taxon>Cytophagales</taxon>
        <taxon>Flammeovirgaceae</taxon>
        <taxon>Rapidithrix</taxon>
    </lineage>
</organism>
<evidence type="ECO:0000256" key="6">
    <source>
        <dbReference type="ARBA" id="ARBA00022679"/>
    </source>
</evidence>
<comment type="caution">
    <text evidence="18">The sequence shown here is derived from an EMBL/GenBank/DDBJ whole genome shotgun (WGS) entry which is preliminary data.</text>
</comment>
<evidence type="ECO:0000256" key="13">
    <source>
        <dbReference type="ARBA" id="ARBA00023125"/>
    </source>
</evidence>
<keyword evidence="4 16" id="KW-0515">Mutator protein</keyword>
<dbReference type="CDD" id="cd03586">
    <property type="entry name" value="PolY_Pol_IV_kappa"/>
    <property type="match status" value="1"/>
</dbReference>
<evidence type="ECO:0000256" key="2">
    <source>
        <dbReference type="ARBA" id="ARBA00010945"/>
    </source>
</evidence>
<dbReference type="SUPFAM" id="SSF100879">
    <property type="entry name" value="Lesion bypass DNA polymerase (Y-family), little finger domain"/>
    <property type="match status" value="1"/>
</dbReference>
<evidence type="ECO:0000256" key="5">
    <source>
        <dbReference type="ARBA" id="ARBA00022490"/>
    </source>
</evidence>
<dbReference type="Pfam" id="PF11798">
    <property type="entry name" value="IMS_HHH"/>
    <property type="match status" value="1"/>
</dbReference>
<dbReference type="NCBIfam" id="NF002677">
    <property type="entry name" value="PRK02406.1"/>
    <property type="match status" value="1"/>
</dbReference>
<dbReference type="FunFam" id="1.10.150.20:FF:000019">
    <property type="entry name" value="DNA polymerase IV"/>
    <property type="match status" value="1"/>
</dbReference>
<dbReference type="InterPro" id="IPR050116">
    <property type="entry name" value="DNA_polymerase-Y"/>
</dbReference>
<evidence type="ECO:0000256" key="15">
    <source>
        <dbReference type="ARBA" id="ARBA00049244"/>
    </source>
</evidence>
<dbReference type="Pfam" id="PF11799">
    <property type="entry name" value="IMS_C"/>
    <property type="match status" value="1"/>
</dbReference>
<comment type="subunit">
    <text evidence="3 16">Monomer.</text>
</comment>
<evidence type="ECO:0000256" key="3">
    <source>
        <dbReference type="ARBA" id="ARBA00011245"/>
    </source>
</evidence>
<dbReference type="Gene3D" id="3.40.1170.60">
    <property type="match status" value="1"/>
</dbReference>
<evidence type="ECO:0000256" key="7">
    <source>
        <dbReference type="ARBA" id="ARBA00022695"/>
    </source>
</evidence>
<evidence type="ECO:0000256" key="1">
    <source>
        <dbReference type="ARBA" id="ARBA00004496"/>
    </source>
</evidence>
<keyword evidence="10 16" id="KW-0227">DNA damage</keyword>
<keyword evidence="11 16" id="KW-0460">Magnesium</keyword>
<dbReference type="HAMAP" id="MF_01113">
    <property type="entry name" value="DNApol_IV"/>
    <property type="match status" value="1"/>
</dbReference>
<feature type="domain" description="UmuC" evidence="17">
    <location>
        <begin position="7"/>
        <end position="187"/>
    </location>
</feature>
<dbReference type="FunFam" id="3.30.1490.100:FF:000004">
    <property type="entry name" value="DNA polymerase IV"/>
    <property type="match status" value="1"/>
</dbReference>
<evidence type="ECO:0000256" key="8">
    <source>
        <dbReference type="ARBA" id="ARBA00022705"/>
    </source>
</evidence>
<accession>A0AAW9S9P3</accession>
<comment type="subcellular location">
    <subcellularLocation>
        <location evidence="1 16">Cytoplasm</location>
    </subcellularLocation>
</comment>
<dbReference type="InterPro" id="IPR017961">
    <property type="entry name" value="DNA_pol_Y-fam_little_finger"/>
</dbReference>
<keyword evidence="7 16" id="KW-0548">Nucleotidyltransferase</keyword>
<comment type="function">
    <text evidence="16">Poorly processive, error-prone DNA polymerase involved in untargeted mutagenesis. Copies undamaged DNA at stalled replication forks, which arise in vivo from mismatched or misaligned primer ends. These misaligned primers can be extended by PolIV. Exhibits no 3'-5' exonuclease (proofreading) activity. May be involved in translesional synthesis, in conjunction with the beta clamp from PolIII.</text>
</comment>
<dbReference type="Pfam" id="PF00817">
    <property type="entry name" value="IMS"/>
    <property type="match status" value="1"/>
</dbReference>
<evidence type="ECO:0000313" key="19">
    <source>
        <dbReference type="Proteomes" id="UP001403385"/>
    </source>
</evidence>
<evidence type="ECO:0000256" key="12">
    <source>
        <dbReference type="ARBA" id="ARBA00022932"/>
    </source>
</evidence>
<dbReference type="GO" id="GO:0006261">
    <property type="term" value="P:DNA-templated DNA replication"/>
    <property type="evidence" value="ECO:0007669"/>
    <property type="project" value="UniProtKB-UniRule"/>
</dbReference>
<sequence>MQEVRKIIHIDMDAFYASVEQRDHPEYRGKPIAVGGAGKRGVVATASYEARKFGVHSAMASVLAYRKCPEIIFVKPRFDVYKQVSRQVREVFFEYTDLVEPLSLDEAYLDVTENKPQVKSATIIAQEIKQKIKQVTGLTASAGVSFNKFLAKIASDYQKPDGLTVITPKEAPAFIDQLPVSKIHGIGKVTAHKMHELGIFEGKDLKSWDRFALIRHFGKSGIFYYNLARAEDERKVNPHRIRKSVSVENTYTEDIQTKQGVYLQVEQLAELLLKRIEKSHAYGRTLTVKIKFDDFKQITRSKTVAYLITSESQIREIAKEIIEQAQIEDKAIRLLGIGVSNLDPVGVGVQLTLFSSVIE</sequence>
<evidence type="ECO:0000256" key="4">
    <source>
        <dbReference type="ARBA" id="ARBA00022457"/>
    </source>
</evidence>
<proteinExistence type="inferred from homology"/>
<dbReference type="InterPro" id="IPR001126">
    <property type="entry name" value="UmuC"/>
</dbReference>
<comment type="cofactor">
    <cofactor evidence="16">
        <name>Mg(2+)</name>
        <dbReference type="ChEBI" id="CHEBI:18420"/>
    </cofactor>
    <text evidence="16">Binds 2 magnesium ions per subunit.</text>
</comment>
<dbReference type="InterPro" id="IPR043502">
    <property type="entry name" value="DNA/RNA_pol_sf"/>
</dbReference>
<evidence type="ECO:0000256" key="16">
    <source>
        <dbReference type="HAMAP-Rule" id="MF_01113"/>
    </source>
</evidence>
<dbReference type="InterPro" id="IPR022880">
    <property type="entry name" value="DNApol_IV"/>
</dbReference>
<dbReference type="GO" id="GO:0003684">
    <property type="term" value="F:damaged DNA binding"/>
    <property type="evidence" value="ECO:0007669"/>
    <property type="project" value="InterPro"/>
</dbReference>
<keyword evidence="6 16" id="KW-0808">Transferase</keyword>
<keyword evidence="12 16" id="KW-0239">DNA-directed DNA polymerase</keyword>
<dbReference type="InterPro" id="IPR024728">
    <property type="entry name" value="PolY_HhH_motif"/>
</dbReference>
<dbReference type="Gene3D" id="3.30.1490.100">
    <property type="entry name" value="DNA polymerase, Y-family, little finger domain"/>
    <property type="match status" value="1"/>
</dbReference>
<dbReference type="EMBL" id="JBDKWZ010000010">
    <property type="protein sequence ID" value="MEN7549736.1"/>
    <property type="molecule type" value="Genomic_DNA"/>
</dbReference>
<dbReference type="Proteomes" id="UP001403385">
    <property type="component" value="Unassembled WGS sequence"/>
</dbReference>
<dbReference type="NCBIfam" id="NF010731">
    <property type="entry name" value="PRK14133.1"/>
    <property type="match status" value="1"/>
</dbReference>
<dbReference type="GO" id="GO:0042276">
    <property type="term" value="P:error-prone translesion synthesis"/>
    <property type="evidence" value="ECO:0007669"/>
    <property type="project" value="TreeGrafter"/>
</dbReference>
<comment type="catalytic activity">
    <reaction evidence="15 16">
        <text>DNA(n) + a 2'-deoxyribonucleoside 5'-triphosphate = DNA(n+1) + diphosphate</text>
        <dbReference type="Rhea" id="RHEA:22508"/>
        <dbReference type="Rhea" id="RHEA-COMP:17339"/>
        <dbReference type="Rhea" id="RHEA-COMP:17340"/>
        <dbReference type="ChEBI" id="CHEBI:33019"/>
        <dbReference type="ChEBI" id="CHEBI:61560"/>
        <dbReference type="ChEBI" id="CHEBI:173112"/>
        <dbReference type="EC" id="2.7.7.7"/>
    </reaction>
</comment>
<keyword evidence="5 16" id="KW-0963">Cytoplasm</keyword>
<dbReference type="PANTHER" id="PTHR11076">
    <property type="entry name" value="DNA REPAIR POLYMERASE UMUC / TRANSFERASE FAMILY MEMBER"/>
    <property type="match status" value="1"/>
</dbReference>
<dbReference type="PANTHER" id="PTHR11076:SF33">
    <property type="entry name" value="DNA POLYMERASE KAPPA"/>
    <property type="match status" value="1"/>
</dbReference>
<dbReference type="GO" id="GO:0003887">
    <property type="term" value="F:DNA-directed DNA polymerase activity"/>
    <property type="evidence" value="ECO:0007669"/>
    <property type="project" value="UniProtKB-UniRule"/>
</dbReference>
<feature type="binding site" evidence="16">
    <location>
        <position position="105"/>
    </location>
    <ligand>
        <name>Mg(2+)</name>
        <dbReference type="ChEBI" id="CHEBI:18420"/>
    </ligand>
</feature>
<dbReference type="InterPro" id="IPR043128">
    <property type="entry name" value="Rev_trsase/Diguanyl_cyclase"/>
</dbReference>
<dbReference type="GO" id="GO:0000287">
    <property type="term" value="F:magnesium ion binding"/>
    <property type="evidence" value="ECO:0007669"/>
    <property type="project" value="UniProtKB-UniRule"/>
</dbReference>
<evidence type="ECO:0000256" key="11">
    <source>
        <dbReference type="ARBA" id="ARBA00022842"/>
    </source>
</evidence>
<feature type="binding site" evidence="16">
    <location>
        <position position="11"/>
    </location>
    <ligand>
        <name>Mg(2+)</name>
        <dbReference type="ChEBI" id="CHEBI:18420"/>
    </ligand>
</feature>
<dbReference type="AlphaFoldDB" id="A0AAW9S9P3"/>
<feature type="active site" evidence="16">
    <location>
        <position position="106"/>
    </location>
</feature>
<keyword evidence="13 16" id="KW-0238">DNA-binding</keyword>
<dbReference type="Gene3D" id="1.10.150.20">
    <property type="entry name" value="5' to 3' exonuclease, C-terminal subdomain"/>
    <property type="match status" value="1"/>
</dbReference>
<dbReference type="SUPFAM" id="SSF56672">
    <property type="entry name" value="DNA/RNA polymerases"/>
    <property type="match status" value="1"/>
</dbReference>
<dbReference type="FunFam" id="3.40.1170.60:FF:000001">
    <property type="entry name" value="DNA polymerase IV"/>
    <property type="match status" value="1"/>
</dbReference>
<dbReference type="GO" id="GO:0006281">
    <property type="term" value="P:DNA repair"/>
    <property type="evidence" value="ECO:0007669"/>
    <property type="project" value="UniProtKB-UniRule"/>
</dbReference>
<dbReference type="GO" id="GO:0005829">
    <property type="term" value="C:cytosol"/>
    <property type="evidence" value="ECO:0007669"/>
    <property type="project" value="TreeGrafter"/>
</dbReference>
<gene>
    <name evidence="16 18" type="primary">dinB</name>
    <name evidence="18" type="ORF">AAG747_17565</name>
</gene>
<name>A0AAW9S9P3_9BACT</name>
<dbReference type="Gene3D" id="3.30.70.270">
    <property type="match status" value="1"/>
</dbReference>
<keyword evidence="14 16" id="KW-0234">DNA repair</keyword>
<evidence type="ECO:0000256" key="14">
    <source>
        <dbReference type="ARBA" id="ARBA00023204"/>
    </source>
</evidence>
<evidence type="ECO:0000313" key="18">
    <source>
        <dbReference type="EMBL" id="MEN7549736.1"/>
    </source>
</evidence>
<keyword evidence="9 16" id="KW-0479">Metal-binding</keyword>
<evidence type="ECO:0000256" key="9">
    <source>
        <dbReference type="ARBA" id="ARBA00022723"/>
    </source>
</evidence>